<dbReference type="EMBL" id="GEVK01004226">
    <property type="protein sequence ID" value="JAU48606.1"/>
    <property type="molecule type" value="Transcribed_RNA"/>
</dbReference>
<reference evidence="3" key="1">
    <citation type="submission" date="2016-07" db="EMBL/GenBank/DDBJ databases">
        <title>De novo transcriptome assembly of four accessions of the metal hyperaccumulator plant Noccaea caerulescens.</title>
        <authorList>
            <person name="Blande D."/>
            <person name="Halimaa P."/>
            <person name="Tervahauta A.I."/>
            <person name="Aarts M.G."/>
            <person name="Karenlampi S.O."/>
        </authorList>
    </citation>
    <scope>NUCLEOTIDE SEQUENCE</scope>
</reference>
<feature type="region of interest" description="Disordered" evidence="1">
    <location>
        <begin position="161"/>
        <end position="190"/>
    </location>
</feature>
<dbReference type="Gene3D" id="3.30.230.70">
    <property type="entry name" value="GHMP Kinase, N-terminal domain"/>
    <property type="match status" value="1"/>
</dbReference>
<dbReference type="GO" id="GO:0003723">
    <property type="term" value="F:RNA binding"/>
    <property type="evidence" value="ECO:0007669"/>
    <property type="project" value="InterPro"/>
</dbReference>
<evidence type="ECO:0000259" key="2">
    <source>
        <dbReference type="Pfam" id="PF03725"/>
    </source>
</evidence>
<dbReference type="GO" id="GO:0000958">
    <property type="term" value="P:mitochondrial mRNA catabolic process"/>
    <property type="evidence" value="ECO:0007669"/>
    <property type="project" value="TreeGrafter"/>
</dbReference>
<sequence>MALALVRSCLMSRVTIGQLRVLQSKPPCLGQGAEFPKTIGSNKIRASHSHSFYSLNPPVIEEFKLGSHVINLEVGSDELNRTSIWCHMNGTTAQSSIMVSHYNHKDNKVLKVHYVESPYGLRLEPLKTGKKCEHYNPKRFIWDPCDPTDEYLFYINSSEMTDEGSSEYDGSSSDQENDYDETTDNDYDETTDPDIICSQLLYRSIRPLIPENFHANVKVFARLFTLNSKHDAGLLATIASSAALMISNITPSGPLGVIRMGRINEKIIINPTEDELRRSDIKLLYVCTRGKTIMVDLEAREISVDDLVIYLKLAHLEAVKCIESQVKLRERFAKDKKNELRNLQDTI</sequence>
<dbReference type="GO" id="GO:0004654">
    <property type="term" value="F:polyribonucleotide nucleotidyltransferase activity"/>
    <property type="evidence" value="ECO:0007669"/>
    <property type="project" value="InterPro"/>
</dbReference>
<proteinExistence type="predicted"/>
<dbReference type="GO" id="GO:0005829">
    <property type="term" value="C:cytosol"/>
    <property type="evidence" value="ECO:0007669"/>
    <property type="project" value="TreeGrafter"/>
</dbReference>
<dbReference type="InterPro" id="IPR036345">
    <property type="entry name" value="ExoRNase_PH_dom2_sf"/>
</dbReference>
<dbReference type="SUPFAM" id="SSF54211">
    <property type="entry name" value="Ribosomal protein S5 domain 2-like"/>
    <property type="match status" value="1"/>
</dbReference>
<protein>
    <submittedName>
        <fullName evidence="3">Polyribonucleotide nucleotidyltransferase 2, mitochondrial</fullName>
    </submittedName>
</protein>
<dbReference type="GO" id="GO:0005739">
    <property type="term" value="C:mitochondrion"/>
    <property type="evidence" value="ECO:0007669"/>
    <property type="project" value="TreeGrafter"/>
</dbReference>
<organism evidence="3">
    <name type="scientific">Noccaea caerulescens</name>
    <name type="common">Alpine penny-cress</name>
    <name type="synonym">Thlaspi caerulescens</name>
    <dbReference type="NCBI Taxonomy" id="107243"/>
    <lineage>
        <taxon>Eukaryota</taxon>
        <taxon>Viridiplantae</taxon>
        <taxon>Streptophyta</taxon>
        <taxon>Embryophyta</taxon>
        <taxon>Tracheophyta</taxon>
        <taxon>Spermatophyta</taxon>
        <taxon>Magnoliopsida</taxon>
        <taxon>eudicotyledons</taxon>
        <taxon>Gunneridae</taxon>
        <taxon>Pentapetalae</taxon>
        <taxon>rosids</taxon>
        <taxon>malvids</taxon>
        <taxon>Brassicales</taxon>
        <taxon>Brassicaceae</taxon>
        <taxon>Coluteocarpeae</taxon>
        <taxon>Noccaea</taxon>
    </lineage>
</organism>
<accession>A0A1J3FYT4</accession>
<dbReference type="InterPro" id="IPR015847">
    <property type="entry name" value="ExoRNase_PH_dom2"/>
</dbReference>
<feature type="compositionally biased region" description="Acidic residues" evidence="1">
    <location>
        <begin position="175"/>
        <end position="190"/>
    </location>
</feature>
<dbReference type="InterPro" id="IPR020568">
    <property type="entry name" value="Ribosomal_Su5_D2-typ_SF"/>
</dbReference>
<dbReference type="AlphaFoldDB" id="A0A1J3FYT4"/>
<dbReference type="PANTHER" id="PTHR11252">
    <property type="entry name" value="POLYRIBONUCLEOTIDE NUCLEOTIDYLTRANSFERASE"/>
    <property type="match status" value="1"/>
</dbReference>
<evidence type="ECO:0000313" key="3">
    <source>
        <dbReference type="EMBL" id="JAU48606.1"/>
    </source>
</evidence>
<dbReference type="PANTHER" id="PTHR11252:SF14">
    <property type="entry name" value="POLYRIBONUCLEOTIDE NUCLEOTIDYLTRANSFERASE"/>
    <property type="match status" value="1"/>
</dbReference>
<dbReference type="InterPro" id="IPR027408">
    <property type="entry name" value="PNPase/RNase_PH_dom_sf"/>
</dbReference>
<evidence type="ECO:0000256" key="1">
    <source>
        <dbReference type="SAM" id="MobiDB-lite"/>
    </source>
</evidence>
<dbReference type="SUPFAM" id="SSF55666">
    <property type="entry name" value="Ribonuclease PH domain 2-like"/>
    <property type="match status" value="1"/>
</dbReference>
<dbReference type="GO" id="GO:0000965">
    <property type="term" value="P:mitochondrial RNA 3'-end processing"/>
    <property type="evidence" value="ECO:0007669"/>
    <property type="project" value="TreeGrafter"/>
</dbReference>
<dbReference type="InterPro" id="IPR012162">
    <property type="entry name" value="PNPase"/>
</dbReference>
<dbReference type="Pfam" id="PF03725">
    <property type="entry name" value="RNase_PH_C"/>
    <property type="match status" value="1"/>
</dbReference>
<dbReference type="GO" id="GO:0009570">
    <property type="term" value="C:chloroplast stroma"/>
    <property type="evidence" value="ECO:0007669"/>
    <property type="project" value="TreeGrafter"/>
</dbReference>
<name>A0A1J3FYT4_NOCCA</name>
<gene>
    <name evidence="3" type="ORF">LC_TR5323_c0_g1_i1_g.18719</name>
</gene>
<keyword evidence="3" id="KW-0808">Transferase</keyword>
<dbReference type="GO" id="GO:0000175">
    <property type="term" value="F:3'-5'-RNA exonuclease activity"/>
    <property type="evidence" value="ECO:0007669"/>
    <property type="project" value="TreeGrafter"/>
</dbReference>
<feature type="domain" description="Exoribonuclease phosphorolytic" evidence="2">
    <location>
        <begin position="254"/>
        <end position="315"/>
    </location>
</feature>